<proteinExistence type="predicted"/>
<evidence type="ECO:0000313" key="2">
    <source>
        <dbReference type="EMBL" id="RKP17180.1"/>
    </source>
</evidence>
<feature type="compositionally biased region" description="Polar residues" evidence="1">
    <location>
        <begin position="11"/>
        <end position="20"/>
    </location>
</feature>
<dbReference type="InterPro" id="IPR036322">
    <property type="entry name" value="WD40_repeat_dom_sf"/>
</dbReference>
<dbReference type="SUPFAM" id="SSF50978">
    <property type="entry name" value="WD40 repeat-like"/>
    <property type="match status" value="1"/>
</dbReference>
<organism evidence="2 3">
    <name type="scientific">Rozella allomycis (strain CSF55)</name>
    <dbReference type="NCBI Taxonomy" id="988480"/>
    <lineage>
        <taxon>Eukaryota</taxon>
        <taxon>Fungi</taxon>
        <taxon>Fungi incertae sedis</taxon>
        <taxon>Cryptomycota</taxon>
        <taxon>Cryptomycota incertae sedis</taxon>
        <taxon>Rozella</taxon>
    </lineage>
</organism>
<sequence>MEENVRPKSSYKPNFNFIKSNETEEAPGEREMEYDSDFESSDQSEENNIVEQKLYNSGSKINLSGLTLCASKSKSIKPHCPFSSYETYIQSISTGRSAQVATQTSEDVVEIGTQTDIYDTKRTGTQTELNHHINIDGFVTLESFVSHFESLFNSNSLKSNTTSPEIESVEEGLIFAQQRKGLQLNVNKDSLIVSIQEIDGFIAVETKNGNEVFLVIYELSGTDSILTILKPATKITAIKILRTCLLSSRLIVAIGTEDGGIYMYSDLNNKDGNAKIPFFRTDIFPSKFDHLCPLVSFIHENGNIKTFDENGNISYFHISSDDQIADEFHTFGTDLKVNLDNQIDIHNILGYRKVVSAFSTIADILIILTNTEEILKIKLNPLNNEKHVLLSHYVFQCQILRVHWQGNMAYLEAKNEIIYIFDFDSFAILHSINIDTSIIYKVLLPAFSIPELSMISISSAKNDNYDISVWNFSTDISIPAFSGNLVLHDVSDVFLLQENKKVYICWCVGTSISIFELNLNLE</sequence>
<feature type="region of interest" description="Disordered" evidence="1">
    <location>
        <begin position="1"/>
        <end position="47"/>
    </location>
</feature>
<dbReference type="AlphaFoldDB" id="A0A4P9YFV0"/>
<gene>
    <name evidence="2" type="ORF">ROZALSC1DRAFT_24466</name>
</gene>
<dbReference type="EMBL" id="ML005982">
    <property type="protein sequence ID" value="RKP17180.1"/>
    <property type="molecule type" value="Genomic_DNA"/>
</dbReference>
<evidence type="ECO:0008006" key="4">
    <source>
        <dbReference type="Google" id="ProtNLM"/>
    </source>
</evidence>
<evidence type="ECO:0000313" key="3">
    <source>
        <dbReference type="Proteomes" id="UP000281549"/>
    </source>
</evidence>
<accession>A0A4P9YFV0</accession>
<evidence type="ECO:0000256" key="1">
    <source>
        <dbReference type="SAM" id="MobiDB-lite"/>
    </source>
</evidence>
<feature type="compositionally biased region" description="Acidic residues" evidence="1">
    <location>
        <begin position="34"/>
        <end position="45"/>
    </location>
</feature>
<name>A0A4P9YFV0_ROZAC</name>
<dbReference type="Proteomes" id="UP000281549">
    <property type="component" value="Unassembled WGS sequence"/>
</dbReference>
<protein>
    <recommendedName>
        <fullName evidence="4">WD40 repeat-like protein</fullName>
    </recommendedName>
</protein>
<reference evidence="3" key="1">
    <citation type="journal article" date="2018" name="Nat. Microbiol.">
        <title>Leveraging single-cell genomics to expand the fungal tree of life.</title>
        <authorList>
            <person name="Ahrendt S.R."/>
            <person name="Quandt C.A."/>
            <person name="Ciobanu D."/>
            <person name="Clum A."/>
            <person name="Salamov A."/>
            <person name="Andreopoulos B."/>
            <person name="Cheng J.F."/>
            <person name="Woyke T."/>
            <person name="Pelin A."/>
            <person name="Henrissat B."/>
            <person name="Reynolds N.K."/>
            <person name="Benny G.L."/>
            <person name="Smith M.E."/>
            <person name="James T.Y."/>
            <person name="Grigoriev I.V."/>
        </authorList>
    </citation>
    <scope>NUCLEOTIDE SEQUENCE [LARGE SCALE GENOMIC DNA]</scope>
    <source>
        <strain evidence="3">CSF55</strain>
    </source>
</reference>